<dbReference type="Proteomes" id="UP000694863">
    <property type="component" value="Unplaced"/>
</dbReference>
<evidence type="ECO:0000313" key="1">
    <source>
        <dbReference type="Proteomes" id="UP000694863"/>
    </source>
</evidence>
<evidence type="ECO:0000313" key="2">
    <source>
        <dbReference type="RefSeq" id="XP_045144818.1"/>
    </source>
</evidence>
<accession>A0AC55CZ91</accession>
<organism evidence="1 2">
    <name type="scientific">Echinops telfairi</name>
    <name type="common">Lesser hedgehog tenrec</name>
    <dbReference type="NCBI Taxonomy" id="9371"/>
    <lineage>
        <taxon>Eukaryota</taxon>
        <taxon>Metazoa</taxon>
        <taxon>Chordata</taxon>
        <taxon>Craniata</taxon>
        <taxon>Vertebrata</taxon>
        <taxon>Euteleostomi</taxon>
        <taxon>Mammalia</taxon>
        <taxon>Eutheria</taxon>
        <taxon>Afrotheria</taxon>
        <taxon>Tenrecidae</taxon>
        <taxon>Tenrecinae</taxon>
        <taxon>Echinops</taxon>
    </lineage>
</organism>
<keyword evidence="1" id="KW-1185">Reference proteome</keyword>
<protein>
    <submittedName>
        <fullName evidence="2">Hypoxia-inducible lipid droplet-associated protein</fullName>
    </submittedName>
</protein>
<reference evidence="2" key="1">
    <citation type="submission" date="2025-08" db="UniProtKB">
        <authorList>
            <consortium name="RefSeq"/>
        </authorList>
    </citation>
    <scope>IDENTIFICATION</scope>
</reference>
<proteinExistence type="predicted"/>
<sequence length="66" mass="7210">MKQVFKLYLLGVVLTLFSIFFGLMESLEGLLEGPSPGSAWTNRGQLARAEGPRGLPDHPSQPKGLR</sequence>
<name>A0AC55CZ91_ECHTE</name>
<gene>
    <name evidence="2" type="primary">HILPDA</name>
</gene>
<dbReference type="RefSeq" id="XP_045144818.1">
    <property type="nucleotide sequence ID" value="XM_045288883.1"/>
</dbReference>